<dbReference type="Proteomes" id="UP000198290">
    <property type="component" value="Chromosome"/>
</dbReference>
<sequence length="168" mass="17155">MAGKDEQAANVSEELASPELDAIVAAHEPAAGAEFIPGQPEPAEMGNAKCVAMGLEMAVAMGKAYFPSLERTAPPEKCQEVAASVGAVLDKYGVAAGGWMTQYAAELGALVTCSTFGFGVYAGIKADIAAREAEASQRPAPPPANVPEMAPAKPADDAANLPGWKDLP</sequence>
<evidence type="ECO:0000313" key="2">
    <source>
        <dbReference type="EMBL" id="BBF85403.1"/>
    </source>
</evidence>
<dbReference type="AlphaFoldDB" id="A0A3G9GF07"/>
<reference evidence="3" key="3">
    <citation type="journal article" date="2017" name="Plant Physiol. Biochem.">
        <title>Differential oxidative and antioxidative response of duckweed Lemna minor toward plant growth promoting/inhibiting bacteria.</title>
        <authorList>
            <person name="Ishizawa H."/>
            <person name="Kuroda M."/>
            <person name="Morikawa M."/>
            <person name="Ike M."/>
        </authorList>
    </citation>
    <scope>NUCLEOTIDE SEQUENCE [LARGE SCALE GENOMIC DNA]</scope>
    <source>
        <strain evidence="3">H3</strain>
    </source>
</reference>
<evidence type="ECO:0000313" key="3">
    <source>
        <dbReference type="Proteomes" id="UP000198290"/>
    </source>
</evidence>
<reference evidence="3" key="1">
    <citation type="journal article" date="2017" name="Biotechnol. Biofuels">
        <title>Evaluation of environmental bacterial communities as a factor affecting the growth of duckweed Lemna minor.</title>
        <authorList>
            <person name="Ishizawa H."/>
            <person name="Kuroda M."/>
            <person name="Morikawa M."/>
            <person name="Ike M."/>
        </authorList>
    </citation>
    <scope>NUCLEOTIDE SEQUENCE [LARGE SCALE GENOMIC DNA]</scope>
    <source>
        <strain evidence="3">H3</strain>
    </source>
</reference>
<name>A0A3G9GF07_9NEIS</name>
<dbReference type="KEGG" id="amah:DLM_1787"/>
<feature type="region of interest" description="Disordered" evidence="1">
    <location>
        <begin position="132"/>
        <end position="168"/>
    </location>
</feature>
<accession>A0A3G9GF07</accession>
<evidence type="ECO:0000256" key="1">
    <source>
        <dbReference type="SAM" id="MobiDB-lite"/>
    </source>
</evidence>
<protein>
    <submittedName>
        <fullName evidence="2">Uncharacterized protein</fullName>
    </submittedName>
</protein>
<dbReference type="EMBL" id="AP018823">
    <property type="protein sequence ID" value="BBF85403.1"/>
    <property type="molecule type" value="Genomic_DNA"/>
</dbReference>
<proteinExistence type="predicted"/>
<gene>
    <name evidence="2" type="ORF">DLM_1787</name>
</gene>
<dbReference type="RefSeq" id="WP_089083388.1">
    <property type="nucleotide sequence ID" value="NZ_AP018823.1"/>
</dbReference>
<organism evidence="2 3">
    <name type="scientific">Aquitalea magnusonii</name>
    <dbReference type="NCBI Taxonomy" id="332411"/>
    <lineage>
        <taxon>Bacteria</taxon>
        <taxon>Pseudomonadati</taxon>
        <taxon>Pseudomonadota</taxon>
        <taxon>Betaproteobacteria</taxon>
        <taxon>Neisseriales</taxon>
        <taxon>Chromobacteriaceae</taxon>
        <taxon>Aquitalea</taxon>
    </lineage>
</organism>
<dbReference type="OrthoDB" id="9942891at2"/>
<reference evidence="2 3" key="2">
    <citation type="journal article" date="2017" name="Genome Announc.">
        <title>Draft genome sequence of Aquitalea magnusonii strain H3, a plant growth-promoting bacterium of duckweed Lemna minor.</title>
        <authorList>
            <person name="Ishizawa H."/>
            <person name="Kuroda M."/>
            <person name="Ike M."/>
        </authorList>
    </citation>
    <scope>NUCLEOTIDE SEQUENCE [LARGE SCALE GENOMIC DNA]</scope>
    <source>
        <strain evidence="2 3">H3</strain>
    </source>
</reference>
<keyword evidence="3" id="KW-1185">Reference proteome</keyword>
<dbReference type="STRING" id="332411.VI06_11520"/>